<name>A0A1N6JL93_9PROT</name>
<keyword evidence="3 9" id="KW-0812">Transmembrane</keyword>
<organism evidence="11 12">
    <name type="scientific">Nitrosomonas cryotolerans ATCC 49181</name>
    <dbReference type="NCBI Taxonomy" id="1131553"/>
    <lineage>
        <taxon>Bacteria</taxon>
        <taxon>Pseudomonadati</taxon>
        <taxon>Pseudomonadota</taxon>
        <taxon>Betaproteobacteria</taxon>
        <taxon>Nitrosomonadales</taxon>
        <taxon>Nitrosomonadaceae</taxon>
        <taxon>Nitrosomonas</taxon>
    </lineage>
</organism>
<dbReference type="GO" id="GO:0046872">
    <property type="term" value="F:metal ion binding"/>
    <property type="evidence" value="ECO:0007669"/>
    <property type="project" value="UniProtKB-KW"/>
</dbReference>
<evidence type="ECO:0000313" key="11">
    <source>
        <dbReference type="EMBL" id="SIO44937.1"/>
    </source>
</evidence>
<dbReference type="RefSeq" id="WP_028462242.1">
    <property type="nucleotide sequence ID" value="NZ_FSRO01000001.1"/>
</dbReference>
<keyword evidence="10" id="KW-0732">Signal</keyword>
<dbReference type="EMBL" id="FSRO01000001">
    <property type="protein sequence ID" value="SIO44937.1"/>
    <property type="molecule type" value="Genomic_DNA"/>
</dbReference>
<evidence type="ECO:0000256" key="7">
    <source>
        <dbReference type="ARBA" id="ARBA00023136"/>
    </source>
</evidence>
<feature type="chain" id="PRO_5009936787" evidence="10">
    <location>
        <begin position="21"/>
        <end position="245"/>
    </location>
</feature>
<dbReference type="Proteomes" id="UP000185062">
    <property type="component" value="Unassembled WGS sequence"/>
</dbReference>
<keyword evidence="12" id="KW-1185">Reference proteome</keyword>
<dbReference type="Pfam" id="PF02167">
    <property type="entry name" value="Cytochrom_C1"/>
    <property type="match status" value="1"/>
</dbReference>
<proteinExistence type="predicted"/>
<evidence type="ECO:0000256" key="4">
    <source>
        <dbReference type="ARBA" id="ARBA00022723"/>
    </source>
</evidence>
<dbReference type="PANTHER" id="PTHR10266:SF3">
    <property type="entry name" value="CYTOCHROME C1, HEME PROTEIN, MITOCHONDRIAL"/>
    <property type="match status" value="1"/>
</dbReference>
<keyword evidence="6 8" id="KW-0408">Iron</keyword>
<dbReference type="SUPFAM" id="SSF46626">
    <property type="entry name" value="Cytochrome c"/>
    <property type="match status" value="1"/>
</dbReference>
<dbReference type="PANTHER" id="PTHR10266">
    <property type="entry name" value="CYTOCHROME C1"/>
    <property type="match status" value="1"/>
</dbReference>
<dbReference type="GO" id="GO:0009055">
    <property type="term" value="F:electron transfer activity"/>
    <property type="evidence" value="ECO:0007669"/>
    <property type="project" value="InterPro"/>
</dbReference>
<gene>
    <name evidence="11" type="ORF">SAMN02743940_2701</name>
</gene>
<evidence type="ECO:0000256" key="10">
    <source>
        <dbReference type="SAM" id="SignalP"/>
    </source>
</evidence>
<comment type="cofactor">
    <cofactor evidence="8">
        <name>heme c</name>
        <dbReference type="ChEBI" id="CHEBI:61717"/>
    </cofactor>
    <text evidence="8">Binds 1 heme c group covalently per subunit.</text>
</comment>
<evidence type="ECO:0000256" key="2">
    <source>
        <dbReference type="ARBA" id="ARBA00022617"/>
    </source>
</evidence>
<feature type="signal peptide" evidence="10">
    <location>
        <begin position="1"/>
        <end position="20"/>
    </location>
</feature>
<dbReference type="InterPro" id="IPR036909">
    <property type="entry name" value="Cyt_c-like_dom_sf"/>
</dbReference>
<feature type="transmembrane region" description="Helical" evidence="9">
    <location>
        <begin position="218"/>
        <end position="236"/>
    </location>
</feature>
<evidence type="ECO:0000256" key="9">
    <source>
        <dbReference type="SAM" id="Phobius"/>
    </source>
</evidence>
<dbReference type="GO" id="GO:0016020">
    <property type="term" value="C:membrane"/>
    <property type="evidence" value="ECO:0007669"/>
    <property type="project" value="UniProtKB-SubCell"/>
</dbReference>
<keyword evidence="5 9" id="KW-1133">Transmembrane helix</keyword>
<dbReference type="AlphaFoldDB" id="A0A1N6JL93"/>
<feature type="binding site" description="covalent" evidence="8">
    <location>
        <position position="54"/>
    </location>
    <ligand>
        <name>heme c</name>
        <dbReference type="ChEBI" id="CHEBI:61717"/>
    </ligand>
</feature>
<dbReference type="Gene3D" id="1.10.760.10">
    <property type="entry name" value="Cytochrome c-like domain"/>
    <property type="match status" value="1"/>
</dbReference>
<keyword evidence="7 9" id="KW-0472">Membrane</keyword>
<feature type="binding site" description="covalent" evidence="8">
    <location>
        <position position="55"/>
    </location>
    <ligand>
        <name>heme c</name>
        <dbReference type="ChEBI" id="CHEBI:61717"/>
    </ligand>
</feature>
<keyword evidence="2 8" id="KW-0349">Heme</keyword>
<keyword evidence="4 8" id="KW-0479">Metal-binding</keyword>
<feature type="binding site" description="covalent" evidence="8">
    <location>
        <position position="51"/>
    </location>
    <ligand>
        <name>heme c</name>
        <dbReference type="ChEBI" id="CHEBI:61717"/>
    </ligand>
</feature>
<reference evidence="11 12" key="1">
    <citation type="submission" date="2016-12" db="EMBL/GenBank/DDBJ databases">
        <authorList>
            <person name="Song W.-J."/>
            <person name="Kurnit D.M."/>
        </authorList>
    </citation>
    <scope>NUCLEOTIDE SEQUENCE [LARGE SCALE GENOMIC DNA]</scope>
    <source>
        <strain evidence="11 12">ATCC 49181</strain>
    </source>
</reference>
<evidence type="ECO:0000256" key="1">
    <source>
        <dbReference type="ARBA" id="ARBA00004370"/>
    </source>
</evidence>
<dbReference type="GO" id="GO:0020037">
    <property type="term" value="F:heme binding"/>
    <property type="evidence" value="ECO:0007669"/>
    <property type="project" value="InterPro"/>
</dbReference>
<protein>
    <submittedName>
        <fullName evidence="11">Ubiquinol-cytochrome c reductase cytochrome c1 subunit</fullName>
    </submittedName>
</protein>
<dbReference type="eggNOG" id="COG2857">
    <property type="taxonomic scope" value="Bacteria"/>
</dbReference>
<accession>A0A1N6JL93</accession>
<dbReference type="STRING" id="44575.SAMN05216419_10443"/>
<dbReference type="InterPro" id="IPR002326">
    <property type="entry name" value="Cyt_c1"/>
</dbReference>
<evidence type="ECO:0000256" key="8">
    <source>
        <dbReference type="PIRSR" id="PIRSR602326-1"/>
    </source>
</evidence>
<evidence type="ECO:0000256" key="5">
    <source>
        <dbReference type="ARBA" id="ARBA00022989"/>
    </source>
</evidence>
<evidence type="ECO:0000256" key="3">
    <source>
        <dbReference type="ARBA" id="ARBA00022692"/>
    </source>
</evidence>
<comment type="subcellular location">
    <subcellularLocation>
        <location evidence="1">Membrane</location>
    </subcellularLocation>
</comment>
<evidence type="ECO:0000313" key="12">
    <source>
        <dbReference type="Proteomes" id="UP000185062"/>
    </source>
</evidence>
<sequence>MNKIKILLFILCMGTQAVFAAESGMELDKAPIDSTDNDSLQRGAESFVNYCLTCHGASYMRYNRHRDIGLGNDEVLNRLVYTDQKVGDLMLTAMRKKEAEEWFGVTPPDLSVIARSRGADWLYTYLRAFYRDDATVTGWNNLVFDRAAMPHVLYELQGEQRLSIETVNTDAGGKQVIKKLEIDVPGTLSKTEYDRYAADLVNYLVYLGEPAANDRRSLGIIVMIFLLGMLGLTYALKREYWRDIH</sequence>
<evidence type="ECO:0000256" key="6">
    <source>
        <dbReference type="ARBA" id="ARBA00023004"/>
    </source>
</evidence>